<dbReference type="AlphaFoldDB" id="A0A9D4ZHQ4"/>
<evidence type="ECO:0000256" key="9">
    <source>
        <dbReference type="ARBA" id="ARBA00023136"/>
    </source>
</evidence>
<evidence type="ECO:0000256" key="1">
    <source>
        <dbReference type="ARBA" id="ARBA00000382"/>
    </source>
</evidence>
<dbReference type="GO" id="GO:0005975">
    <property type="term" value="P:carbohydrate metabolic process"/>
    <property type="evidence" value="ECO:0007669"/>
    <property type="project" value="InterPro"/>
</dbReference>
<dbReference type="SUPFAM" id="SSF51445">
    <property type="entry name" value="(Trans)glycosidases"/>
    <property type="match status" value="1"/>
</dbReference>
<keyword evidence="12 14" id="KW-0326">Glycosidase</keyword>
<reference evidence="18" key="1">
    <citation type="submission" date="2021-01" db="EMBL/GenBank/DDBJ databases">
        <title>Adiantum capillus-veneris genome.</title>
        <authorList>
            <person name="Fang Y."/>
            <person name="Liao Q."/>
        </authorList>
    </citation>
    <scope>NUCLEOTIDE SEQUENCE</scope>
    <source>
        <strain evidence="18">H3</strain>
        <tissue evidence="18">Leaf</tissue>
    </source>
</reference>
<proteinExistence type="inferred from homology"/>
<dbReference type="Gene3D" id="1.20.58.1040">
    <property type="match status" value="1"/>
</dbReference>
<keyword evidence="19" id="KW-1185">Reference proteome</keyword>
<sequence length="499" mass="53376">MNPCVCSCLAFALLSLAGTALADSPQNDAIFGAQQWRNRRRGGGRGSLGGRGHTTHAKLPNLGVNYGLVANNLPAPETVGQMLQGTIISSVKLYEADATVLRALSHTGLSVVVGVPDENIPMLGTSPNAAVSWVETNIVPFYPTSNIVTLVVGNEVLSKTTMDVSNHLVRAMENLYTALLYSNIQNVSVSTTHSMAVLATSFPPSAAQFQPELLPLMRQVLSFLSSTSSPFMSNSYPYFAYKQNPEVISLDYALFRQNAGVTDSNSGLHYSNLFDAQVDAIYGAMKALGYDNIPVVVAESGWPSAGDPDELGASVANAQEYNANLIKHINANVGTPAKPNIPIYTYIFALFNENMKPGPTSERNFGLFHPDESQVYDVGLKISEGVPPSASTNDVNLANTTTATMRSGTGTWCVAKPSMSSALLQQILLFCCGEGGADCSPIQPKGSCFSPNNLIFHASYAMNSYYQRQGRNVWNCDFNGGGMISPNNPSYGACNYPTQ</sequence>
<name>A0A9D4ZHQ4_ADICA</name>
<dbReference type="Pfam" id="PF00332">
    <property type="entry name" value="Glyco_hydro_17"/>
    <property type="match status" value="1"/>
</dbReference>
<protein>
    <recommendedName>
        <fullName evidence="4">glucan endo-1,3-beta-D-glucosidase</fullName>
        <ecNumber evidence="4">3.2.1.39</ecNumber>
    </recommendedName>
</protein>
<dbReference type="Proteomes" id="UP000886520">
    <property type="component" value="Chromosome 11"/>
</dbReference>
<evidence type="ECO:0000256" key="16">
    <source>
        <dbReference type="SAM" id="SignalP"/>
    </source>
</evidence>
<keyword evidence="6" id="KW-0449">Lipoprotein</keyword>
<evidence type="ECO:0000256" key="11">
    <source>
        <dbReference type="ARBA" id="ARBA00023180"/>
    </source>
</evidence>
<dbReference type="FunFam" id="3.20.20.80:FF:000005">
    <property type="entry name" value="Glucan endo-1,3-beta-glucosidase 14"/>
    <property type="match status" value="1"/>
</dbReference>
<evidence type="ECO:0000256" key="4">
    <source>
        <dbReference type="ARBA" id="ARBA00012780"/>
    </source>
</evidence>
<organism evidence="18 19">
    <name type="scientific">Adiantum capillus-veneris</name>
    <name type="common">Maidenhair fern</name>
    <dbReference type="NCBI Taxonomy" id="13818"/>
    <lineage>
        <taxon>Eukaryota</taxon>
        <taxon>Viridiplantae</taxon>
        <taxon>Streptophyta</taxon>
        <taxon>Embryophyta</taxon>
        <taxon>Tracheophyta</taxon>
        <taxon>Polypodiopsida</taxon>
        <taxon>Polypodiidae</taxon>
        <taxon>Polypodiales</taxon>
        <taxon>Pteridineae</taxon>
        <taxon>Pteridaceae</taxon>
        <taxon>Vittarioideae</taxon>
        <taxon>Adiantum</taxon>
    </lineage>
</organism>
<evidence type="ECO:0000259" key="17">
    <source>
        <dbReference type="SMART" id="SM00768"/>
    </source>
</evidence>
<dbReference type="InterPro" id="IPR000490">
    <property type="entry name" value="Glyco_hydro_17"/>
</dbReference>
<keyword evidence="5" id="KW-1003">Cell membrane</keyword>
<feature type="region of interest" description="Disordered" evidence="15">
    <location>
        <begin position="32"/>
        <end position="56"/>
    </location>
</feature>
<dbReference type="InterPro" id="IPR044965">
    <property type="entry name" value="Glyco_hydro_17_plant"/>
</dbReference>
<dbReference type="FunFam" id="1.20.58.1040:FF:000001">
    <property type="entry name" value="Glucan endo-1,3-beta-glucosidase 4"/>
    <property type="match status" value="1"/>
</dbReference>
<dbReference type="GO" id="GO:0005886">
    <property type="term" value="C:plasma membrane"/>
    <property type="evidence" value="ECO:0007669"/>
    <property type="project" value="UniProtKB-SubCell"/>
</dbReference>
<dbReference type="Pfam" id="PF07983">
    <property type="entry name" value="X8"/>
    <property type="match status" value="1"/>
</dbReference>
<dbReference type="Gene3D" id="3.20.20.80">
    <property type="entry name" value="Glycosidases"/>
    <property type="match status" value="1"/>
</dbReference>
<comment type="similarity">
    <text evidence="3 13">Belongs to the glycosyl hydrolase 17 family.</text>
</comment>
<comment type="subcellular location">
    <subcellularLocation>
        <location evidence="2">Cell membrane</location>
        <topology evidence="2">Lipid-anchor</topology>
        <topology evidence="2">GPI-anchor</topology>
    </subcellularLocation>
</comment>
<evidence type="ECO:0000256" key="6">
    <source>
        <dbReference type="ARBA" id="ARBA00022622"/>
    </source>
</evidence>
<keyword evidence="11" id="KW-0325">Glycoprotein</keyword>
<feature type="chain" id="PRO_5038899061" description="glucan endo-1,3-beta-D-glucosidase" evidence="16">
    <location>
        <begin position="23"/>
        <end position="499"/>
    </location>
</feature>
<dbReference type="GO" id="GO:0009506">
    <property type="term" value="C:plasmodesma"/>
    <property type="evidence" value="ECO:0007669"/>
    <property type="project" value="UniProtKB-ARBA"/>
</dbReference>
<dbReference type="GO" id="GO:0098552">
    <property type="term" value="C:side of membrane"/>
    <property type="evidence" value="ECO:0007669"/>
    <property type="project" value="UniProtKB-KW"/>
</dbReference>
<feature type="domain" description="X8" evidence="17">
    <location>
        <begin position="411"/>
        <end position="496"/>
    </location>
</feature>
<evidence type="ECO:0000256" key="12">
    <source>
        <dbReference type="ARBA" id="ARBA00023295"/>
    </source>
</evidence>
<accession>A0A9D4ZHQ4</accession>
<comment type="catalytic activity">
    <reaction evidence="1">
        <text>Hydrolysis of (1-&gt;3)-beta-D-glucosidic linkages in (1-&gt;3)-beta-D-glucans.</text>
        <dbReference type="EC" id="3.2.1.39"/>
    </reaction>
</comment>
<evidence type="ECO:0000313" key="19">
    <source>
        <dbReference type="Proteomes" id="UP000886520"/>
    </source>
</evidence>
<evidence type="ECO:0000256" key="15">
    <source>
        <dbReference type="SAM" id="MobiDB-lite"/>
    </source>
</evidence>
<evidence type="ECO:0000256" key="5">
    <source>
        <dbReference type="ARBA" id="ARBA00022475"/>
    </source>
</evidence>
<dbReference type="SMART" id="SM00768">
    <property type="entry name" value="X8"/>
    <property type="match status" value="1"/>
</dbReference>
<dbReference type="PANTHER" id="PTHR32227">
    <property type="entry name" value="GLUCAN ENDO-1,3-BETA-GLUCOSIDASE BG1-RELATED-RELATED"/>
    <property type="match status" value="1"/>
</dbReference>
<evidence type="ECO:0000256" key="3">
    <source>
        <dbReference type="ARBA" id="ARBA00008773"/>
    </source>
</evidence>
<dbReference type="InterPro" id="IPR012946">
    <property type="entry name" value="X8"/>
</dbReference>
<keyword evidence="6" id="KW-0336">GPI-anchor</keyword>
<keyword evidence="10" id="KW-1015">Disulfide bond</keyword>
<comment type="caution">
    <text evidence="18">The sequence shown here is derived from an EMBL/GenBank/DDBJ whole genome shotgun (WGS) entry which is preliminary data.</text>
</comment>
<dbReference type="PROSITE" id="PS00587">
    <property type="entry name" value="GLYCOSYL_HYDROL_F17"/>
    <property type="match status" value="1"/>
</dbReference>
<evidence type="ECO:0000256" key="14">
    <source>
        <dbReference type="RuleBase" id="RU004336"/>
    </source>
</evidence>
<evidence type="ECO:0000256" key="7">
    <source>
        <dbReference type="ARBA" id="ARBA00022729"/>
    </source>
</evidence>
<dbReference type="InterPro" id="IPR017853">
    <property type="entry name" value="GH"/>
</dbReference>
<keyword evidence="7 16" id="KW-0732">Signal</keyword>
<evidence type="ECO:0000313" key="18">
    <source>
        <dbReference type="EMBL" id="KAI5073480.1"/>
    </source>
</evidence>
<dbReference type="EMBL" id="JABFUD020000011">
    <property type="protein sequence ID" value="KAI5073480.1"/>
    <property type="molecule type" value="Genomic_DNA"/>
</dbReference>
<dbReference type="OrthoDB" id="941679at2759"/>
<dbReference type="GO" id="GO:0042973">
    <property type="term" value="F:glucan endo-1,3-beta-D-glucosidase activity"/>
    <property type="evidence" value="ECO:0007669"/>
    <property type="project" value="UniProtKB-EC"/>
</dbReference>
<gene>
    <name evidence="18" type="ORF">GOP47_0011493</name>
</gene>
<feature type="signal peptide" evidence="16">
    <location>
        <begin position="1"/>
        <end position="22"/>
    </location>
</feature>
<evidence type="ECO:0000256" key="8">
    <source>
        <dbReference type="ARBA" id="ARBA00022801"/>
    </source>
</evidence>
<evidence type="ECO:0000256" key="2">
    <source>
        <dbReference type="ARBA" id="ARBA00004609"/>
    </source>
</evidence>
<keyword evidence="9" id="KW-0472">Membrane</keyword>
<dbReference type="EC" id="3.2.1.39" evidence="4"/>
<keyword evidence="8 14" id="KW-0378">Hydrolase</keyword>
<evidence type="ECO:0000256" key="10">
    <source>
        <dbReference type="ARBA" id="ARBA00023157"/>
    </source>
</evidence>
<evidence type="ECO:0000256" key="13">
    <source>
        <dbReference type="RuleBase" id="RU004335"/>
    </source>
</evidence>